<keyword evidence="2" id="KW-1185">Reference proteome</keyword>
<dbReference type="Proteomes" id="UP000518892">
    <property type="component" value="Unassembled WGS sequence"/>
</dbReference>
<reference evidence="1 2" key="1">
    <citation type="submission" date="2020-08" db="EMBL/GenBank/DDBJ databases">
        <title>Genomic Encyclopedia of Type Strains, Phase III (KMG-III): the genomes of soil and plant-associated and newly described type strains.</title>
        <authorList>
            <person name="Whitman W."/>
        </authorList>
    </citation>
    <scope>NUCLEOTIDE SEQUENCE [LARGE SCALE GENOMIC DNA]</scope>
    <source>
        <strain evidence="1 2">CECT 7744</strain>
    </source>
</reference>
<evidence type="ECO:0000313" key="1">
    <source>
        <dbReference type="EMBL" id="MBB3232904.1"/>
    </source>
</evidence>
<protein>
    <submittedName>
        <fullName evidence="1">Uncharacterized protein</fullName>
    </submittedName>
</protein>
<organism evidence="1 2">
    <name type="scientific">Halomonas stenophila</name>
    <dbReference type="NCBI Taxonomy" id="795312"/>
    <lineage>
        <taxon>Bacteria</taxon>
        <taxon>Pseudomonadati</taxon>
        <taxon>Pseudomonadota</taxon>
        <taxon>Gammaproteobacteria</taxon>
        <taxon>Oceanospirillales</taxon>
        <taxon>Halomonadaceae</taxon>
        <taxon>Halomonas</taxon>
    </lineage>
</organism>
<evidence type="ECO:0000313" key="2">
    <source>
        <dbReference type="Proteomes" id="UP000518892"/>
    </source>
</evidence>
<name>A0A7W5EWS8_9GAMM</name>
<dbReference type="Pfam" id="PF20505">
    <property type="entry name" value="DUF6731"/>
    <property type="match status" value="1"/>
</dbReference>
<dbReference type="EMBL" id="JACHXR010000017">
    <property type="protein sequence ID" value="MBB3232904.1"/>
    <property type="molecule type" value="Genomic_DNA"/>
</dbReference>
<sequence>MPSTNTIKVHLFRIVPSDDADQLTEVLERIDGQGLRERIRPVRGRRFRLERLALGRDIPGLDSNPEIRLFNVMNFRDGHGPGQADIDSPLTGIDYDGGAPGEDTAVLYDPATSCMAIQYAQNGPRHSAIQEYLNDFIANGCYTLNVKLDEDFERKFREQRSLQRVEVKIDTSQVSRDSFEGNAALTHAYRASEELDGTILDINISVDGRRRGAALNGTAKTVAEFVKNLGQRRPEAIKKLETKGPVDGDKPEIIDLLGGKLTKEIGVAVSTDDYRMDIEDRWNALFRVYSSWHRNGYTR</sequence>
<comment type="caution">
    <text evidence="1">The sequence shown here is derived from an EMBL/GenBank/DDBJ whole genome shotgun (WGS) entry which is preliminary data.</text>
</comment>
<proteinExistence type="predicted"/>
<dbReference type="AlphaFoldDB" id="A0A7W5EWS8"/>
<dbReference type="RefSeq" id="WP_183385327.1">
    <property type="nucleotide sequence ID" value="NZ_JACHXR010000017.1"/>
</dbReference>
<gene>
    <name evidence="1" type="ORF">FHR97_003782</name>
</gene>
<accession>A0A7W5EWS8</accession>
<dbReference type="InterPro" id="IPR046618">
    <property type="entry name" value="DUF6731"/>
</dbReference>